<dbReference type="PATRIC" id="fig|476272.21.peg.1040"/>
<gene>
    <name evidence="1" type="ORF">RUMHYD_02906</name>
</gene>
<dbReference type="Proteomes" id="UP000003100">
    <property type="component" value="Unassembled WGS sequence"/>
</dbReference>
<dbReference type="HOGENOM" id="CLU_3196709_0_0_9"/>
<sequence>MADFAHVFNGLSILQVKVGEKEITQGFQKLNEIFERFKNSVRFRN</sequence>
<proteinExistence type="predicted"/>
<dbReference type="EMBL" id="ACBZ01000159">
    <property type="protein sequence ID" value="EEG48198.1"/>
    <property type="molecule type" value="Genomic_DNA"/>
</dbReference>
<evidence type="ECO:0000313" key="2">
    <source>
        <dbReference type="Proteomes" id="UP000003100"/>
    </source>
</evidence>
<reference evidence="1 2" key="2">
    <citation type="submission" date="2009-02" db="EMBL/GenBank/DDBJ databases">
        <title>Draft genome sequence of Blautia hydrogenotrophica DSM 10507 (Ruminococcus hydrogenotrophicus DSM 10507).</title>
        <authorList>
            <person name="Sudarsanam P."/>
            <person name="Ley R."/>
            <person name="Guruge J."/>
            <person name="Turnbaugh P.J."/>
            <person name="Mahowald M."/>
            <person name="Liep D."/>
            <person name="Gordon J."/>
        </authorList>
    </citation>
    <scope>NUCLEOTIDE SEQUENCE [LARGE SCALE GENOMIC DNA]</scope>
    <source>
        <strain evidence="2">DSM 10507 / JCM 14656 / S5a33</strain>
    </source>
</reference>
<evidence type="ECO:0000313" key="1">
    <source>
        <dbReference type="EMBL" id="EEG48198.1"/>
    </source>
</evidence>
<protein>
    <submittedName>
        <fullName evidence="1">Uncharacterized protein</fullName>
    </submittedName>
</protein>
<accession>C0CPV5</accession>
<reference evidence="1 2" key="1">
    <citation type="submission" date="2009-01" db="EMBL/GenBank/DDBJ databases">
        <authorList>
            <person name="Fulton L."/>
            <person name="Clifton S."/>
            <person name="Fulton B."/>
            <person name="Xu J."/>
            <person name="Minx P."/>
            <person name="Pepin K.H."/>
            <person name="Johnson M."/>
            <person name="Bhonagiri V."/>
            <person name="Nash W.E."/>
            <person name="Mardis E.R."/>
            <person name="Wilson R.K."/>
        </authorList>
    </citation>
    <scope>NUCLEOTIDE SEQUENCE [LARGE SCALE GENOMIC DNA]</scope>
    <source>
        <strain evidence="2">DSM 10507 / JCM 14656 / S5a33</strain>
    </source>
</reference>
<dbReference type="AlphaFoldDB" id="C0CPV5"/>
<organism evidence="1 2">
    <name type="scientific">Blautia hydrogenotrophica (strain DSM 10507 / JCM 14656 / S5a33)</name>
    <name type="common">Ruminococcus hydrogenotrophicus</name>
    <dbReference type="NCBI Taxonomy" id="476272"/>
    <lineage>
        <taxon>Bacteria</taxon>
        <taxon>Bacillati</taxon>
        <taxon>Bacillota</taxon>
        <taxon>Clostridia</taxon>
        <taxon>Lachnospirales</taxon>
        <taxon>Lachnospiraceae</taxon>
        <taxon>Blautia</taxon>
    </lineage>
</organism>
<comment type="caution">
    <text evidence="1">The sequence shown here is derived from an EMBL/GenBank/DDBJ whole genome shotgun (WGS) entry which is preliminary data.</text>
</comment>
<name>C0CPV5_BLAHS</name>
<keyword evidence="2" id="KW-1185">Reference proteome</keyword>